<dbReference type="PANTHER" id="PTHR43467">
    <property type="entry name" value="COBALT-PRECORRIN-2 C(20)-METHYLTRANSFERASE"/>
    <property type="match status" value="1"/>
</dbReference>
<dbReference type="PANTHER" id="PTHR43467:SF1">
    <property type="entry name" value="PRECORRIN-6A SYNTHASE [DEACETYLATING]"/>
    <property type="match status" value="1"/>
</dbReference>
<keyword evidence="8" id="KW-1185">Reference proteome</keyword>
<name>L0GRG9_9GAMM</name>
<keyword evidence="2" id="KW-0169">Cobalamin biosynthesis</keyword>
<dbReference type="InterPro" id="IPR000878">
    <property type="entry name" value="4pyrrol_Mease"/>
</dbReference>
<comment type="pathway">
    <text evidence="1">Cofactor biosynthesis; adenosylcobalamin biosynthesis.</text>
</comment>
<evidence type="ECO:0000256" key="2">
    <source>
        <dbReference type="ARBA" id="ARBA00022573"/>
    </source>
</evidence>
<dbReference type="PATRIC" id="fig|765912.4.peg.488"/>
<evidence type="ECO:0000256" key="4">
    <source>
        <dbReference type="ARBA" id="ARBA00022679"/>
    </source>
</evidence>
<keyword evidence="4" id="KW-0808">Transferase</keyword>
<evidence type="ECO:0000256" key="3">
    <source>
        <dbReference type="ARBA" id="ARBA00022603"/>
    </source>
</evidence>
<dbReference type="GO" id="GO:0032259">
    <property type="term" value="P:methylation"/>
    <property type="evidence" value="ECO:0007669"/>
    <property type="project" value="UniProtKB-KW"/>
</dbReference>
<evidence type="ECO:0000259" key="6">
    <source>
        <dbReference type="Pfam" id="PF00590"/>
    </source>
</evidence>
<dbReference type="AlphaFoldDB" id="L0GRG9"/>
<dbReference type="PIRSF" id="PIRSF036525">
    <property type="entry name" value="CobF"/>
    <property type="match status" value="1"/>
</dbReference>
<dbReference type="RefSeq" id="WP_015279506.1">
    <property type="nucleotide sequence ID" value="NC_019940.1"/>
</dbReference>
<dbReference type="InterPro" id="IPR035996">
    <property type="entry name" value="4pyrrol_Methylase_sf"/>
</dbReference>
<dbReference type="Pfam" id="PF00590">
    <property type="entry name" value="TP_methylase"/>
    <property type="match status" value="1"/>
</dbReference>
<evidence type="ECO:0000313" key="8">
    <source>
        <dbReference type="Proteomes" id="UP000010816"/>
    </source>
</evidence>
<dbReference type="GO" id="GO:0043819">
    <property type="term" value="F:precorrin-6A synthase (deacetylating) activity"/>
    <property type="evidence" value="ECO:0007669"/>
    <property type="project" value="InterPro"/>
</dbReference>
<reference evidence="7 8" key="1">
    <citation type="submission" date="2011-09" db="EMBL/GenBank/DDBJ databases">
        <title>Complete sequence of chromosome of Thioflavicoccus mobilis 8321.</title>
        <authorList>
            <consortium name="US DOE Joint Genome Institute"/>
            <person name="Lucas S."/>
            <person name="Han J."/>
            <person name="Lapidus A."/>
            <person name="Cheng J.-F."/>
            <person name="Goodwin L."/>
            <person name="Pitluck S."/>
            <person name="Peters L."/>
            <person name="Ovchinnikova G."/>
            <person name="Lu M."/>
            <person name="Detter J.C."/>
            <person name="Han C."/>
            <person name="Tapia R."/>
            <person name="Land M."/>
            <person name="Hauser L."/>
            <person name="Kyrpides N."/>
            <person name="Ivanova N."/>
            <person name="Pagani I."/>
            <person name="Vogl K."/>
            <person name="Liu Z."/>
            <person name="Imhoff J."/>
            <person name="Thiel V."/>
            <person name="Frigaard N.-U."/>
            <person name="Bryant D."/>
            <person name="Woyke T."/>
        </authorList>
    </citation>
    <scope>NUCLEOTIDE SEQUENCE [LARGE SCALE GENOMIC DNA]</scope>
    <source>
        <strain evidence="7 8">8321</strain>
    </source>
</reference>
<evidence type="ECO:0000313" key="7">
    <source>
        <dbReference type="EMBL" id="AGA89358.1"/>
    </source>
</evidence>
<feature type="domain" description="Tetrapyrrole methylase" evidence="6">
    <location>
        <begin position="5"/>
        <end position="224"/>
    </location>
</feature>
<sequence length="255" mass="28266">MKKMLLIGIGPGHPDYLTIQAIEAMRRVDVFFFLEKAGDGKGELIRIRREILERYVPEGRYRTFTVKSPQRDGSGAYRDGVEAWYRAKADLFVGLIQDELADGECGALLLWGDPSLYDGTLSILKGLLDDGPVAFELDVIPGITSIQALTARHRIPLNRIGEGIQVTTARRLAASDPEDITNTVVMLDSNASFRELAETDLTIYWGAYLGTEDEMLVSGRLGDVAADLAERALRAKAEKGWLMDIYLLRKEDSGD</sequence>
<evidence type="ECO:0000256" key="1">
    <source>
        <dbReference type="ARBA" id="ARBA00004953"/>
    </source>
</evidence>
<dbReference type="EMBL" id="CP003051">
    <property type="protein sequence ID" value="AGA89358.1"/>
    <property type="molecule type" value="Genomic_DNA"/>
</dbReference>
<dbReference type="InterPro" id="IPR014776">
    <property type="entry name" value="4pyrrole_Mease_sub2"/>
</dbReference>
<dbReference type="InterPro" id="IPR014777">
    <property type="entry name" value="4pyrrole_Mease_sub1"/>
</dbReference>
<dbReference type="Proteomes" id="UP000010816">
    <property type="component" value="Chromosome"/>
</dbReference>
<dbReference type="NCBIfam" id="TIGR02434">
    <property type="entry name" value="CobF"/>
    <property type="match status" value="1"/>
</dbReference>
<dbReference type="SUPFAM" id="SSF53790">
    <property type="entry name" value="Tetrapyrrole methylase"/>
    <property type="match status" value="1"/>
</dbReference>
<dbReference type="STRING" id="765912.Thimo_0503"/>
<evidence type="ECO:0000256" key="5">
    <source>
        <dbReference type="ARBA" id="ARBA00022691"/>
    </source>
</evidence>
<dbReference type="CDD" id="cd11643">
    <property type="entry name" value="Precorrin-6A-synthase"/>
    <property type="match status" value="1"/>
</dbReference>
<dbReference type="eggNOG" id="COG2243">
    <property type="taxonomic scope" value="Bacteria"/>
</dbReference>
<proteinExistence type="predicted"/>
<accession>L0GRG9</accession>
<dbReference type="Gene3D" id="3.40.1010.10">
    <property type="entry name" value="Cobalt-precorrin-4 Transmethylase, Domain 1"/>
    <property type="match status" value="1"/>
</dbReference>
<dbReference type="InterPro" id="IPR012797">
    <property type="entry name" value="CobF"/>
</dbReference>
<keyword evidence="3" id="KW-0489">Methyltransferase</keyword>
<dbReference type="HOGENOM" id="CLU_098653_0_0_6"/>
<dbReference type="Gene3D" id="3.30.950.10">
    <property type="entry name" value="Methyltransferase, Cobalt-precorrin-4 Transmethylase, Domain 2"/>
    <property type="match status" value="1"/>
</dbReference>
<keyword evidence="5" id="KW-0949">S-adenosyl-L-methionine</keyword>
<dbReference type="OrthoDB" id="9787471at2"/>
<protein>
    <submittedName>
        <fullName evidence="7">Precorrin-6A synthase, deacetylating</fullName>
    </submittedName>
</protein>
<dbReference type="GO" id="GO:0009236">
    <property type="term" value="P:cobalamin biosynthetic process"/>
    <property type="evidence" value="ECO:0007669"/>
    <property type="project" value="UniProtKB-KW"/>
</dbReference>
<organism evidence="7 8">
    <name type="scientific">Thioflavicoccus mobilis 8321</name>
    <dbReference type="NCBI Taxonomy" id="765912"/>
    <lineage>
        <taxon>Bacteria</taxon>
        <taxon>Pseudomonadati</taxon>
        <taxon>Pseudomonadota</taxon>
        <taxon>Gammaproteobacteria</taxon>
        <taxon>Chromatiales</taxon>
        <taxon>Chromatiaceae</taxon>
        <taxon>Thioflavicoccus</taxon>
    </lineage>
</organism>
<dbReference type="KEGG" id="tmb:Thimo_0503"/>
<gene>
    <name evidence="7" type="ORF">Thimo_0503</name>
</gene>